<dbReference type="GO" id="GO:0005525">
    <property type="term" value="F:GTP binding"/>
    <property type="evidence" value="ECO:0007669"/>
    <property type="project" value="UniProtKB-KW"/>
</dbReference>
<dbReference type="GO" id="GO:0005047">
    <property type="term" value="F:signal recognition particle binding"/>
    <property type="evidence" value="ECO:0007669"/>
    <property type="project" value="TreeGrafter"/>
</dbReference>
<dbReference type="Gene3D" id="3.40.50.300">
    <property type="entry name" value="P-loop containing nucleotide triphosphate hydrolases"/>
    <property type="match status" value="1"/>
</dbReference>
<dbReference type="PANTHER" id="PTHR43134">
    <property type="entry name" value="SIGNAL RECOGNITION PARTICLE RECEPTOR SUBUNIT ALPHA"/>
    <property type="match status" value="1"/>
</dbReference>
<keyword evidence="11" id="KW-1006">Bacterial flagellum protein export</keyword>
<dbReference type="Proteomes" id="UP001150830">
    <property type="component" value="Unassembled WGS sequence"/>
</dbReference>
<feature type="domain" description="AAA+ ATPase" evidence="15">
    <location>
        <begin position="304"/>
        <end position="480"/>
    </location>
</feature>
<feature type="domain" description="SRP54-type proteins GTP-binding" evidence="16">
    <location>
        <begin position="305"/>
        <end position="503"/>
    </location>
</feature>
<keyword evidence="4" id="KW-0813">Transport</keyword>
<keyword evidence="8" id="KW-0653">Protein transport</keyword>
<dbReference type="GO" id="GO:0003924">
    <property type="term" value="F:GTPase activity"/>
    <property type="evidence" value="ECO:0007669"/>
    <property type="project" value="InterPro"/>
</dbReference>
<protein>
    <recommendedName>
        <fullName evidence="3">Flagellar biosynthesis protein FlhF</fullName>
    </recommendedName>
    <alternativeName>
        <fullName evidence="13">Flagella-associated GTP-binding protein</fullName>
    </alternativeName>
</protein>
<evidence type="ECO:0000256" key="12">
    <source>
        <dbReference type="ARBA" id="ARBA00025337"/>
    </source>
</evidence>
<comment type="subcellular location">
    <subcellularLocation>
        <location evidence="1">Cell membrane</location>
        <topology evidence="1">Peripheral membrane protein</topology>
        <orientation evidence="1">Cytoplasmic side</orientation>
    </subcellularLocation>
</comment>
<evidence type="ECO:0000256" key="11">
    <source>
        <dbReference type="ARBA" id="ARBA00023225"/>
    </source>
</evidence>
<accession>A0A9X3IRQ7</accession>
<evidence type="ECO:0000256" key="6">
    <source>
        <dbReference type="ARBA" id="ARBA00022741"/>
    </source>
</evidence>
<dbReference type="CDD" id="cd17873">
    <property type="entry name" value="FlhF"/>
    <property type="match status" value="1"/>
</dbReference>
<dbReference type="InterPro" id="IPR003593">
    <property type="entry name" value="AAA+_ATPase"/>
</dbReference>
<evidence type="ECO:0000313" key="18">
    <source>
        <dbReference type="Proteomes" id="UP001150830"/>
    </source>
</evidence>
<feature type="region of interest" description="Disordered" evidence="14">
    <location>
        <begin position="72"/>
        <end position="177"/>
    </location>
</feature>
<keyword evidence="6" id="KW-0547">Nucleotide-binding</keyword>
<evidence type="ECO:0000313" key="17">
    <source>
        <dbReference type="EMBL" id="MCY0965121.1"/>
    </source>
</evidence>
<gene>
    <name evidence="17" type="ORF">OUO13_07980</name>
</gene>
<feature type="compositionally biased region" description="Basic and acidic residues" evidence="14">
    <location>
        <begin position="189"/>
        <end position="203"/>
    </location>
</feature>
<feature type="compositionally biased region" description="Basic and acidic residues" evidence="14">
    <location>
        <begin position="144"/>
        <end position="177"/>
    </location>
</feature>
<keyword evidence="18" id="KW-1185">Reference proteome</keyword>
<evidence type="ECO:0000256" key="2">
    <source>
        <dbReference type="ARBA" id="ARBA00008531"/>
    </source>
</evidence>
<evidence type="ECO:0000256" key="13">
    <source>
        <dbReference type="ARBA" id="ARBA00030866"/>
    </source>
</evidence>
<dbReference type="AlphaFoldDB" id="A0A9X3IRQ7"/>
<dbReference type="FunFam" id="3.40.50.300:FF:000695">
    <property type="entry name" value="Flagellar biosynthesis regulator FlhF"/>
    <property type="match status" value="1"/>
</dbReference>
<comment type="similarity">
    <text evidence="2">Belongs to the GTP-binding SRP family.</text>
</comment>
<evidence type="ECO:0000256" key="9">
    <source>
        <dbReference type="ARBA" id="ARBA00023134"/>
    </source>
</evidence>
<keyword evidence="9" id="KW-0342">GTP-binding</keyword>
<dbReference type="GO" id="GO:0006614">
    <property type="term" value="P:SRP-dependent cotranslational protein targeting to membrane"/>
    <property type="evidence" value="ECO:0007669"/>
    <property type="project" value="InterPro"/>
</dbReference>
<evidence type="ECO:0000256" key="7">
    <source>
        <dbReference type="ARBA" id="ARBA00022795"/>
    </source>
</evidence>
<dbReference type="RefSeq" id="WP_283173338.1">
    <property type="nucleotide sequence ID" value="NZ_JAPNOA010000022.1"/>
</dbReference>
<evidence type="ECO:0000256" key="1">
    <source>
        <dbReference type="ARBA" id="ARBA00004413"/>
    </source>
</evidence>
<organism evidence="17 18">
    <name type="scientific">Parathalassolituus penaei</name>
    <dbReference type="NCBI Taxonomy" id="2997323"/>
    <lineage>
        <taxon>Bacteria</taxon>
        <taxon>Pseudomonadati</taxon>
        <taxon>Pseudomonadota</taxon>
        <taxon>Gammaproteobacteria</taxon>
        <taxon>Oceanospirillales</taxon>
        <taxon>Oceanospirillaceae</taxon>
        <taxon>Parathalassolituus</taxon>
    </lineage>
</organism>
<evidence type="ECO:0000256" key="3">
    <source>
        <dbReference type="ARBA" id="ARBA00014919"/>
    </source>
</evidence>
<keyword evidence="5" id="KW-1003">Cell membrane</keyword>
<dbReference type="Gene3D" id="1.20.120.1380">
    <property type="entry name" value="Flagellar FlhF biosynthesis protein, N domain"/>
    <property type="match status" value="1"/>
</dbReference>
<dbReference type="SMART" id="SM00962">
    <property type="entry name" value="SRP54"/>
    <property type="match status" value="1"/>
</dbReference>
<evidence type="ECO:0000259" key="16">
    <source>
        <dbReference type="SMART" id="SM00962"/>
    </source>
</evidence>
<evidence type="ECO:0000259" key="15">
    <source>
        <dbReference type="SMART" id="SM00382"/>
    </source>
</evidence>
<comment type="function">
    <text evidence="12">Necessary for flagellar biosynthesis. May be involved in translocation of the flagellum.</text>
</comment>
<dbReference type="InterPro" id="IPR000897">
    <property type="entry name" value="SRP54_GTPase_dom"/>
</dbReference>
<dbReference type="EMBL" id="JAPNOA010000022">
    <property type="protein sequence ID" value="MCY0965121.1"/>
    <property type="molecule type" value="Genomic_DNA"/>
</dbReference>
<name>A0A9X3IRQ7_9GAMM</name>
<dbReference type="Pfam" id="PF00448">
    <property type="entry name" value="SRP54"/>
    <property type="match status" value="1"/>
</dbReference>
<evidence type="ECO:0000256" key="14">
    <source>
        <dbReference type="SAM" id="MobiDB-lite"/>
    </source>
</evidence>
<feature type="region of interest" description="Disordered" evidence="14">
    <location>
        <begin position="189"/>
        <end position="208"/>
    </location>
</feature>
<keyword evidence="7" id="KW-1005">Bacterial flagellum biogenesis</keyword>
<reference evidence="17" key="1">
    <citation type="submission" date="2022-11" db="EMBL/GenBank/DDBJ databases">
        <title>Parathalassolutuus dongxingensis gen. nov., sp. nov., a novel member of family Oceanospirillaceae isolated from a coastal shrimp pond in Guangxi, China.</title>
        <authorList>
            <person name="Chen H."/>
        </authorList>
    </citation>
    <scope>NUCLEOTIDE SEQUENCE</scope>
    <source>
        <strain evidence="17">G-43</strain>
    </source>
</reference>
<dbReference type="SMART" id="SM00382">
    <property type="entry name" value="AAA"/>
    <property type="match status" value="1"/>
</dbReference>
<evidence type="ECO:0000256" key="10">
    <source>
        <dbReference type="ARBA" id="ARBA00023136"/>
    </source>
</evidence>
<sequence length="532" mass="59239">MKVKRFTGANMQQALRLVSQELGADAVILSSKKVPEGFEVVAALDYQNDQPQPRQSREVERQLQLQQELEQARDFSRNVRGPEQSAAAAYRQQQENSMMQARASDLREQLMEPRRESSREPVRESRPQPVRESLVAPVGRSRAARREETERQLRELQQQRERQQRERQRHPLLDPDLEAARKALTDWDLEPVGRDGRDGRDSGRASMMDDDGVSRLIEKLNNELSELKNWMVSHGGNAWDTGRPLTWKQSQLWQRCQDVGLEPAWSDRIVAQTNADLDPDDSWKLALRQMAQDLPIARAGSLDKGGVFALLGPTGAGKTTTIGKLAARAVIQHGPESVALVTIDNYRVAAHDQLRSVARILGVELHTVPAGEDLGGVLTRLGNKKTVLVDTAGLASQDSSFREQLAMLKEVGNRNTKNGRMRCLLTLPLTSQGRCLQENYEHFKPAGLAGCIFTKLDECFSLGPAMSIAALTRLPIVLITDGPHIPDDLHYPEAGKLVKLAEQMARMARTRWQAAEAMGLAPRPAGSQHGVQ</sequence>
<evidence type="ECO:0000256" key="4">
    <source>
        <dbReference type="ARBA" id="ARBA00022448"/>
    </source>
</evidence>
<evidence type="ECO:0000256" key="8">
    <source>
        <dbReference type="ARBA" id="ARBA00022927"/>
    </source>
</evidence>
<feature type="compositionally biased region" description="Basic and acidic residues" evidence="14">
    <location>
        <begin position="104"/>
        <end position="126"/>
    </location>
</feature>
<dbReference type="InterPro" id="IPR027417">
    <property type="entry name" value="P-loop_NTPase"/>
</dbReference>
<dbReference type="SUPFAM" id="SSF52540">
    <property type="entry name" value="P-loop containing nucleoside triphosphate hydrolases"/>
    <property type="match status" value="1"/>
</dbReference>
<dbReference type="PANTHER" id="PTHR43134:SF3">
    <property type="entry name" value="FLAGELLAR BIOSYNTHESIS PROTEIN FLHF"/>
    <property type="match status" value="1"/>
</dbReference>
<keyword evidence="10" id="KW-0472">Membrane</keyword>
<proteinExistence type="inferred from homology"/>
<evidence type="ECO:0000256" key="5">
    <source>
        <dbReference type="ARBA" id="ARBA00022475"/>
    </source>
</evidence>
<comment type="caution">
    <text evidence="17">The sequence shown here is derived from an EMBL/GenBank/DDBJ whole genome shotgun (WGS) entry which is preliminary data.</text>
</comment>
<dbReference type="InterPro" id="IPR047040">
    <property type="entry name" value="FlhF__GTPase_dom"/>
</dbReference>
<dbReference type="GO" id="GO:0044781">
    <property type="term" value="P:bacterial-type flagellum organization"/>
    <property type="evidence" value="ECO:0007669"/>
    <property type="project" value="UniProtKB-KW"/>
</dbReference>
<dbReference type="GO" id="GO:0005886">
    <property type="term" value="C:plasma membrane"/>
    <property type="evidence" value="ECO:0007669"/>
    <property type="project" value="UniProtKB-SubCell"/>
</dbReference>
<dbReference type="GO" id="GO:0015031">
    <property type="term" value="P:protein transport"/>
    <property type="evidence" value="ECO:0007669"/>
    <property type="project" value="UniProtKB-KW"/>
</dbReference>